<evidence type="ECO:0008006" key="3">
    <source>
        <dbReference type="Google" id="ProtNLM"/>
    </source>
</evidence>
<dbReference type="InterPro" id="IPR050121">
    <property type="entry name" value="Cytochrome_P450_monoxygenase"/>
</dbReference>
<dbReference type="Pfam" id="PF00067">
    <property type="entry name" value="p450"/>
    <property type="match status" value="1"/>
</dbReference>
<accession>A0A6J4T2M4</accession>
<dbReference type="AlphaFoldDB" id="A0A6J4T2M4"/>
<evidence type="ECO:0000313" key="2">
    <source>
        <dbReference type="EMBL" id="CAA9511542.1"/>
    </source>
</evidence>
<dbReference type="PANTHER" id="PTHR24305:SF166">
    <property type="entry name" value="CYTOCHROME P450 12A4, MITOCHONDRIAL-RELATED"/>
    <property type="match status" value="1"/>
</dbReference>
<proteinExistence type="inferred from homology"/>
<dbReference type="GO" id="GO:0004497">
    <property type="term" value="F:monooxygenase activity"/>
    <property type="evidence" value="ECO:0007669"/>
    <property type="project" value="InterPro"/>
</dbReference>
<dbReference type="GO" id="GO:0005506">
    <property type="term" value="F:iron ion binding"/>
    <property type="evidence" value="ECO:0007669"/>
    <property type="project" value="InterPro"/>
</dbReference>
<protein>
    <recommendedName>
        <fullName evidence="3">Cytochrome P450</fullName>
    </recommendedName>
</protein>
<sequence>MTQASAPPHESAGEQPGGLPAASLGESLRFVALGLLPTLARGLFSARERMVSLMAKLDTDARAIRAISDIRRAHPGQGARLLGGRMVLLWGTDAIREVLDRSADVYASDAGAKGKGMCHFQPDALTMSRGEEWRDRRAFNESVLATSESLHPDADRFVAVVADEVSRVYMADGLTWSDWEKLFDRITLRVIFGDRARDETEITALLDKLMAEANRLVGLSEGDDYFEFYGRLERQLRDPEPGSLVARFADAPQTDVTRVAHQLPHWIFAMRNTLGANAWRALAIIAADPEIERRALEEVEEADLSRSADVDGLRYLEGSLSEAMRLWPTTPILARETTRETTLVGQKLDEGTQVMIFNTFNHRDHAQVEDADSFRPDRWSSGERDYRFNHLSNGSQDCPGGPLVYLLAKAILANVIGRCDLTLREPALDPQAPLPYTLDPFTTQFSTQPRA</sequence>
<dbReference type="GO" id="GO:0020037">
    <property type="term" value="F:heme binding"/>
    <property type="evidence" value="ECO:0007669"/>
    <property type="project" value="InterPro"/>
</dbReference>
<name>A0A6J4T2M4_9ACTN</name>
<dbReference type="SUPFAM" id="SSF48264">
    <property type="entry name" value="Cytochrome P450"/>
    <property type="match status" value="1"/>
</dbReference>
<organism evidence="2">
    <name type="scientific">uncultured Solirubrobacterales bacterium</name>
    <dbReference type="NCBI Taxonomy" id="768556"/>
    <lineage>
        <taxon>Bacteria</taxon>
        <taxon>Bacillati</taxon>
        <taxon>Actinomycetota</taxon>
        <taxon>Thermoleophilia</taxon>
        <taxon>Solirubrobacterales</taxon>
        <taxon>environmental samples</taxon>
    </lineage>
</organism>
<gene>
    <name evidence="2" type="ORF">AVDCRST_MAG17-2041</name>
</gene>
<dbReference type="InterPro" id="IPR036396">
    <property type="entry name" value="Cyt_P450_sf"/>
</dbReference>
<dbReference type="GO" id="GO:0016705">
    <property type="term" value="F:oxidoreductase activity, acting on paired donors, with incorporation or reduction of molecular oxygen"/>
    <property type="evidence" value="ECO:0007669"/>
    <property type="project" value="InterPro"/>
</dbReference>
<dbReference type="InterPro" id="IPR001128">
    <property type="entry name" value="Cyt_P450"/>
</dbReference>
<dbReference type="PANTHER" id="PTHR24305">
    <property type="entry name" value="CYTOCHROME P450"/>
    <property type="match status" value="1"/>
</dbReference>
<reference evidence="2" key="1">
    <citation type="submission" date="2020-02" db="EMBL/GenBank/DDBJ databases">
        <authorList>
            <person name="Meier V. D."/>
        </authorList>
    </citation>
    <scope>NUCLEOTIDE SEQUENCE</scope>
    <source>
        <strain evidence="2">AVDCRST_MAG17</strain>
    </source>
</reference>
<dbReference type="Gene3D" id="1.10.630.10">
    <property type="entry name" value="Cytochrome P450"/>
    <property type="match status" value="1"/>
</dbReference>
<evidence type="ECO:0000256" key="1">
    <source>
        <dbReference type="ARBA" id="ARBA00010617"/>
    </source>
</evidence>
<dbReference type="EMBL" id="CADCVV010000159">
    <property type="protein sequence ID" value="CAA9511542.1"/>
    <property type="molecule type" value="Genomic_DNA"/>
</dbReference>
<comment type="similarity">
    <text evidence="1">Belongs to the cytochrome P450 family.</text>
</comment>